<keyword evidence="10" id="KW-0539">Nucleus</keyword>
<dbReference type="PANTHER" id="PTHR43788:SF8">
    <property type="entry name" value="DNA-BINDING PROTEIN SMUBP-2"/>
    <property type="match status" value="1"/>
</dbReference>
<dbReference type="InterPro" id="IPR050534">
    <property type="entry name" value="Coronavir_polyprotein_1ab"/>
</dbReference>
<organism evidence="12">
    <name type="scientific">Blastobotrys adeninivorans</name>
    <name type="common">Yeast</name>
    <name type="synonym">Arxula adeninivorans</name>
    <dbReference type="NCBI Taxonomy" id="409370"/>
    <lineage>
        <taxon>Eukaryota</taxon>
        <taxon>Fungi</taxon>
        <taxon>Dikarya</taxon>
        <taxon>Ascomycota</taxon>
        <taxon>Saccharomycotina</taxon>
        <taxon>Dipodascomycetes</taxon>
        <taxon>Dipodascales</taxon>
        <taxon>Trichomonascaceae</taxon>
        <taxon>Blastobotrys</taxon>
    </lineage>
</organism>
<dbReference type="PhylomeDB" id="A0A060T056"/>
<evidence type="ECO:0000256" key="7">
    <source>
        <dbReference type="ARBA" id="ARBA00022801"/>
    </source>
</evidence>
<dbReference type="Gene3D" id="2.40.30.270">
    <property type="match status" value="1"/>
</dbReference>
<reference evidence="12" key="1">
    <citation type="submission" date="2014-02" db="EMBL/GenBank/DDBJ databases">
        <authorList>
            <person name="Genoscope - CEA"/>
        </authorList>
    </citation>
    <scope>NUCLEOTIDE SEQUENCE</scope>
    <source>
        <strain evidence="12">LS3</strain>
    </source>
</reference>
<dbReference type="Pfam" id="PF13086">
    <property type="entry name" value="AAA_11"/>
    <property type="match status" value="1"/>
</dbReference>
<evidence type="ECO:0000256" key="8">
    <source>
        <dbReference type="ARBA" id="ARBA00022806"/>
    </source>
</evidence>
<keyword evidence="5" id="KW-0963">Cytoplasm</keyword>
<dbReference type="Pfam" id="PF13087">
    <property type="entry name" value="AAA_12"/>
    <property type="match status" value="1"/>
</dbReference>
<dbReference type="GO" id="GO:0005737">
    <property type="term" value="C:cytoplasm"/>
    <property type="evidence" value="ECO:0007669"/>
    <property type="project" value="UniProtKB-SubCell"/>
</dbReference>
<evidence type="ECO:0000256" key="1">
    <source>
        <dbReference type="ARBA" id="ARBA00004123"/>
    </source>
</evidence>
<feature type="domain" description="AAA+ ATPase" evidence="11">
    <location>
        <begin position="198"/>
        <end position="435"/>
    </location>
</feature>
<evidence type="ECO:0000256" key="5">
    <source>
        <dbReference type="ARBA" id="ARBA00022490"/>
    </source>
</evidence>
<dbReference type="GO" id="GO:0005524">
    <property type="term" value="F:ATP binding"/>
    <property type="evidence" value="ECO:0007669"/>
    <property type="project" value="UniProtKB-KW"/>
</dbReference>
<evidence type="ECO:0000256" key="3">
    <source>
        <dbReference type="ARBA" id="ARBA00007913"/>
    </source>
</evidence>
<dbReference type="InterPro" id="IPR041677">
    <property type="entry name" value="DNA2/NAM7_AAA_11"/>
</dbReference>
<dbReference type="FunFam" id="3.40.50.300:FF:000326">
    <property type="entry name" value="P-loop containing nucleoside triphosphate hydrolase"/>
    <property type="match status" value="1"/>
</dbReference>
<dbReference type="GO" id="GO:0016787">
    <property type="term" value="F:hydrolase activity"/>
    <property type="evidence" value="ECO:0007669"/>
    <property type="project" value="UniProtKB-KW"/>
</dbReference>
<evidence type="ECO:0000256" key="2">
    <source>
        <dbReference type="ARBA" id="ARBA00004496"/>
    </source>
</evidence>
<proteinExistence type="inferred from homology"/>
<dbReference type="NCBIfam" id="TIGR00376">
    <property type="entry name" value="IGHMBP2 family helicase"/>
    <property type="match status" value="1"/>
</dbReference>
<keyword evidence="9" id="KW-0067">ATP-binding</keyword>
<dbReference type="EMBL" id="HG937693">
    <property type="protein sequence ID" value="CDP34134.1"/>
    <property type="molecule type" value="Genomic_DNA"/>
</dbReference>
<keyword evidence="8" id="KW-0347">Helicase</keyword>
<evidence type="ECO:0000256" key="4">
    <source>
        <dbReference type="ARBA" id="ARBA00012551"/>
    </source>
</evidence>
<comment type="subcellular location">
    <subcellularLocation>
        <location evidence="2">Cytoplasm</location>
    </subcellularLocation>
    <subcellularLocation>
        <location evidence="1">Nucleus</location>
    </subcellularLocation>
</comment>
<evidence type="ECO:0000259" key="11">
    <source>
        <dbReference type="SMART" id="SM00382"/>
    </source>
</evidence>
<keyword evidence="6" id="KW-0547">Nucleotide-binding</keyword>
<dbReference type="GO" id="GO:0005694">
    <property type="term" value="C:chromosome"/>
    <property type="evidence" value="ECO:0007669"/>
    <property type="project" value="UniProtKB-ARBA"/>
</dbReference>
<dbReference type="PANTHER" id="PTHR43788">
    <property type="entry name" value="DNA2/NAM7 HELICASE FAMILY MEMBER"/>
    <property type="match status" value="1"/>
</dbReference>
<dbReference type="InterPro" id="IPR027417">
    <property type="entry name" value="P-loop_NTPase"/>
</dbReference>
<dbReference type="InterPro" id="IPR003593">
    <property type="entry name" value="AAA+_ATPase"/>
</dbReference>
<evidence type="ECO:0000313" key="12">
    <source>
        <dbReference type="EMBL" id="CDP34134.1"/>
    </source>
</evidence>
<keyword evidence="7" id="KW-0378">Hydrolase</keyword>
<dbReference type="InterPro" id="IPR047187">
    <property type="entry name" value="SF1_C_Upf1"/>
</dbReference>
<reference evidence="12" key="2">
    <citation type="submission" date="2014-06" db="EMBL/GenBank/DDBJ databases">
        <title>The complete genome of Blastobotrys (Arxula) adeninivorans LS3 - a yeast of biotechnological interest.</title>
        <authorList>
            <person name="Kunze G."/>
            <person name="Gaillardin C."/>
            <person name="Czernicka M."/>
            <person name="Durrens P."/>
            <person name="Martin T."/>
            <person name="Boer E."/>
            <person name="Gabaldon T."/>
            <person name="Cruz J."/>
            <person name="Talla E."/>
            <person name="Marck C."/>
            <person name="Goffeau A."/>
            <person name="Barbe V."/>
            <person name="Baret P."/>
            <person name="Baronian K."/>
            <person name="Beier S."/>
            <person name="Bleykasten C."/>
            <person name="Bode R."/>
            <person name="Casaregola S."/>
            <person name="Despons L."/>
            <person name="Fairhead C."/>
            <person name="Giersberg M."/>
            <person name="Gierski P."/>
            <person name="Hahnel U."/>
            <person name="Hartmann A."/>
            <person name="Jankowska D."/>
            <person name="Jubin C."/>
            <person name="Jung P."/>
            <person name="Lafontaine I."/>
            <person name="Leh-Louis V."/>
            <person name="Lemaire M."/>
            <person name="Marcet-Houben M."/>
            <person name="Mascher M."/>
            <person name="Morel G."/>
            <person name="Richard G.-F."/>
            <person name="Riechen J."/>
            <person name="Sacerdot C."/>
            <person name="Sarkar A."/>
            <person name="Savel G."/>
            <person name="Schacherer J."/>
            <person name="Sherman D."/>
            <person name="Straub M.-L."/>
            <person name="Stein N."/>
            <person name="Thierry A."/>
            <person name="Trautwein-Schult A."/>
            <person name="Westhof E."/>
            <person name="Worch S."/>
            <person name="Dujon B."/>
            <person name="Souciet J.-L."/>
            <person name="Wincker P."/>
            <person name="Scholz U."/>
            <person name="Neuveglise N."/>
        </authorList>
    </citation>
    <scope>NUCLEOTIDE SEQUENCE</scope>
    <source>
        <strain evidence="12">LS3</strain>
    </source>
</reference>
<dbReference type="InterPro" id="IPR041679">
    <property type="entry name" value="DNA2/NAM7-like_C"/>
</dbReference>
<dbReference type="InterPro" id="IPR048761">
    <property type="entry name" value="SMUBP-2_HCS1_1B"/>
</dbReference>
<evidence type="ECO:0000256" key="6">
    <source>
        <dbReference type="ARBA" id="ARBA00022741"/>
    </source>
</evidence>
<dbReference type="GO" id="GO:0043139">
    <property type="term" value="F:5'-3' DNA helicase activity"/>
    <property type="evidence" value="ECO:0007669"/>
    <property type="project" value="TreeGrafter"/>
</dbReference>
<comment type="similarity">
    <text evidence="3">Belongs to the DNA2/NAM7 helicase family.</text>
</comment>
<dbReference type="AlphaFoldDB" id="A0A060T056"/>
<dbReference type="Pfam" id="PF21138">
    <property type="entry name" value="SMUBP-2_HCS1_1B"/>
    <property type="match status" value="1"/>
</dbReference>
<accession>A0A060T056</accession>
<sequence length="648" mass="72538">MTPRAKLVTQLSEALAQEQLVDVDETSQLIKSLTPKQLALRGLAVLNLISGSMRTGLGGKVIHELEIDPAIANGDQSIDSGEVRTGDIVKVAKMKGKEDEYAEGVVVKSSSKGISVALEEKYENVELDGRLWLVKLTNTSTYKRMQYALNDLSNDEPSRLINIVLGNEKPLIERKEDFDFLDETLNDSQKEAIRYALGSELSVIHGPPGTGKTYTVIEIVRQLVKSGKRVLVCGPSNISVDNILERLTGHVSGDKLIRIGHPARLLQSNLLHSLEIVSRTSDQGQIVQDVRNDIDAQVRKISKTRNGRERRAIFQELKELRKEYRIREKSVLYNLILQAQVVVSTLHGAGSRSIRDAYTQTNGKLFDAIIIDEVSQALEPQCWIPLTVCPKTPKLIVAGDNKQLPPTIKIKDNNKYRKSLETTLFDRLVKVHGDDIRKMLIMQYRMNNQIMAFPSLACYGSKLQAAKSVAERTLANTLKHVDEADETTTPVFWYDTQGDDFMETVIDDGLSNSKQNDNEAQLVASYVKKLLDAGVHQSDIGVITPYSAQTALIKTVLQDYPEIEVSTVDGFQGREKNCIIMSLVRSNDKNEVGFLADERRLNVAMTRPKMHLCVIGNMETISSDKFMKRWVEWIEDNADIEYPDLSSL</sequence>
<dbReference type="InterPro" id="IPR004483">
    <property type="entry name" value="SMUBP-2/Hcs1-like"/>
</dbReference>
<dbReference type="SUPFAM" id="SSF52540">
    <property type="entry name" value="P-loop containing nucleoside triphosphate hydrolases"/>
    <property type="match status" value="1"/>
</dbReference>
<dbReference type="EC" id="3.6.4.12" evidence="4"/>
<dbReference type="SMART" id="SM00382">
    <property type="entry name" value="AAA"/>
    <property type="match status" value="1"/>
</dbReference>
<dbReference type="GO" id="GO:0003677">
    <property type="term" value="F:DNA binding"/>
    <property type="evidence" value="ECO:0007669"/>
    <property type="project" value="InterPro"/>
</dbReference>
<dbReference type="Gene3D" id="3.40.50.300">
    <property type="entry name" value="P-loop containing nucleotide triphosphate hydrolases"/>
    <property type="match status" value="2"/>
</dbReference>
<name>A0A060T056_BLAAD</name>
<gene>
    <name evidence="12" type="ORF">GNLVRS02_ARAD1C05478g</name>
</gene>
<evidence type="ECO:0000256" key="10">
    <source>
        <dbReference type="ARBA" id="ARBA00023242"/>
    </source>
</evidence>
<dbReference type="GO" id="GO:0003723">
    <property type="term" value="F:RNA binding"/>
    <property type="evidence" value="ECO:0007669"/>
    <property type="project" value="InterPro"/>
</dbReference>
<evidence type="ECO:0000256" key="9">
    <source>
        <dbReference type="ARBA" id="ARBA00022840"/>
    </source>
</evidence>
<dbReference type="CDD" id="cd18808">
    <property type="entry name" value="SF1_C_Upf1"/>
    <property type="match status" value="1"/>
</dbReference>
<dbReference type="GO" id="GO:0005634">
    <property type="term" value="C:nucleus"/>
    <property type="evidence" value="ECO:0007669"/>
    <property type="project" value="UniProtKB-SubCell"/>
</dbReference>
<protein>
    <recommendedName>
        <fullName evidence="4">DNA helicase</fullName>
        <ecNumber evidence="4">3.6.4.12</ecNumber>
    </recommendedName>
</protein>